<evidence type="ECO:0000313" key="2">
    <source>
        <dbReference type="EMBL" id="AIF03049.1"/>
    </source>
</evidence>
<keyword evidence="1" id="KW-1133">Transmembrane helix</keyword>
<feature type="transmembrane region" description="Helical" evidence="1">
    <location>
        <begin position="37"/>
        <end position="57"/>
    </location>
</feature>
<feature type="transmembrane region" description="Helical" evidence="1">
    <location>
        <begin position="78"/>
        <end position="96"/>
    </location>
</feature>
<reference evidence="2" key="1">
    <citation type="journal article" date="2014" name="Genome Biol. Evol.">
        <title>Pangenome evidence for extensive interdomain horizontal transfer affecting lineage core and shell genes in uncultured planktonic thaumarchaeota and euryarchaeota.</title>
        <authorList>
            <person name="Deschamps P."/>
            <person name="Zivanovic Y."/>
            <person name="Moreira D."/>
            <person name="Rodriguez-Valera F."/>
            <person name="Lopez-Garcia P."/>
        </authorList>
    </citation>
    <scope>NUCLEOTIDE SEQUENCE</scope>
</reference>
<proteinExistence type="predicted"/>
<accession>A0A075GGP7</accession>
<organism evidence="2">
    <name type="scientific">uncultured marine group II/III euryarchaeote KM3_160_F12</name>
    <dbReference type="NCBI Taxonomy" id="1457912"/>
    <lineage>
        <taxon>Archaea</taxon>
        <taxon>Methanobacteriati</taxon>
        <taxon>Methanobacteriota</taxon>
        <taxon>environmental samples</taxon>
    </lineage>
</organism>
<feature type="transmembrane region" description="Helical" evidence="1">
    <location>
        <begin position="108"/>
        <end position="132"/>
    </location>
</feature>
<dbReference type="AlphaFoldDB" id="A0A075GGP7"/>
<protein>
    <submittedName>
        <fullName evidence="2">Uncharacterized protein</fullName>
    </submittedName>
</protein>
<dbReference type="EMBL" id="KF900668">
    <property type="protein sequence ID" value="AIF03049.1"/>
    <property type="molecule type" value="Genomic_DNA"/>
</dbReference>
<keyword evidence="1" id="KW-0472">Membrane</keyword>
<sequence>MAKEPEWRWQLVVGLICVAQSFVEWNTPEGPWQEPSFTRGVIALVGLGFVYVAKYRWQFRKDGLIPYLKIYRCKPQQIARVSAVDGMAAITLILLFKTLSENDVFVPVPAPLILLLYAMLMFLHAAYAWLVIEGPLQDEEE</sequence>
<keyword evidence="1" id="KW-0812">Transmembrane</keyword>
<name>A0A075GGP7_9EURY</name>
<evidence type="ECO:0000256" key="1">
    <source>
        <dbReference type="SAM" id="Phobius"/>
    </source>
</evidence>